<keyword evidence="2" id="KW-1185">Reference proteome</keyword>
<dbReference type="EMBL" id="JARK01001338">
    <property type="protein sequence ID" value="EYC33702.1"/>
    <property type="molecule type" value="Genomic_DNA"/>
</dbReference>
<comment type="caution">
    <text evidence="1">The sequence shown here is derived from an EMBL/GenBank/DDBJ whole genome shotgun (WGS) entry which is preliminary data.</text>
</comment>
<gene>
    <name evidence="1" type="primary">Acey_s0002.g938</name>
    <name evidence="1" type="ORF">Y032_0002g938</name>
</gene>
<reference evidence="2" key="1">
    <citation type="journal article" date="2015" name="Nat. Genet.">
        <title>The genome and transcriptome of the zoonotic hookworm Ancylostoma ceylanicum identify infection-specific gene families.</title>
        <authorList>
            <person name="Schwarz E.M."/>
            <person name="Hu Y."/>
            <person name="Antoshechkin I."/>
            <person name="Miller M.M."/>
            <person name="Sternberg P.W."/>
            <person name="Aroian R.V."/>
        </authorList>
    </citation>
    <scope>NUCLEOTIDE SEQUENCE</scope>
    <source>
        <strain evidence="2">HY135</strain>
    </source>
</reference>
<sequence length="69" mass="7553">MNSRSHSHIFLDLWCDKNVDTLGVDGDGLSLASRSTRRDRVANDGLVATVANLDLLDSRSSHLKLTKTS</sequence>
<dbReference type="AlphaFoldDB" id="A0A016W336"/>
<dbReference type="Proteomes" id="UP000024635">
    <property type="component" value="Unassembled WGS sequence"/>
</dbReference>
<evidence type="ECO:0000313" key="2">
    <source>
        <dbReference type="Proteomes" id="UP000024635"/>
    </source>
</evidence>
<name>A0A016W336_9BILA</name>
<organism evidence="1 2">
    <name type="scientific">Ancylostoma ceylanicum</name>
    <dbReference type="NCBI Taxonomy" id="53326"/>
    <lineage>
        <taxon>Eukaryota</taxon>
        <taxon>Metazoa</taxon>
        <taxon>Ecdysozoa</taxon>
        <taxon>Nematoda</taxon>
        <taxon>Chromadorea</taxon>
        <taxon>Rhabditida</taxon>
        <taxon>Rhabditina</taxon>
        <taxon>Rhabditomorpha</taxon>
        <taxon>Strongyloidea</taxon>
        <taxon>Ancylostomatidae</taxon>
        <taxon>Ancylostomatinae</taxon>
        <taxon>Ancylostoma</taxon>
    </lineage>
</organism>
<protein>
    <submittedName>
        <fullName evidence="1">Uncharacterized protein</fullName>
    </submittedName>
</protein>
<proteinExistence type="predicted"/>
<accession>A0A016W336</accession>
<evidence type="ECO:0000313" key="1">
    <source>
        <dbReference type="EMBL" id="EYC33702.1"/>
    </source>
</evidence>